<name>S6ATM3_9CAUD</name>
<evidence type="ECO:0000313" key="2">
    <source>
        <dbReference type="Proteomes" id="UP000014701"/>
    </source>
</evidence>
<dbReference type="RefSeq" id="YP_008318349.1">
    <property type="nucleotide sequence ID" value="NC_021856.1"/>
</dbReference>
<proteinExistence type="predicted"/>
<dbReference type="KEGG" id="vg:16511388"/>
<dbReference type="Proteomes" id="UP000014701">
    <property type="component" value="Segment"/>
</dbReference>
<accession>S6ATM3</accession>
<gene>
    <name evidence="1" type="primary">orf68b</name>
</gene>
<evidence type="ECO:0000313" key="1">
    <source>
        <dbReference type="EMBL" id="BAN59581.1"/>
    </source>
</evidence>
<protein>
    <submittedName>
        <fullName evidence="1">Uncharacterized protein</fullName>
    </submittedName>
</protein>
<dbReference type="EMBL" id="AP013029">
    <property type="protein sequence ID" value="BAN59581.1"/>
    <property type="molecule type" value="Genomic_DNA"/>
</dbReference>
<reference evidence="1 2" key="1">
    <citation type="submission" date="2013-02" db="EMBL/GenBank/DDBJ databases">
        <title>phiNIT1 genome sequensing.</title>
        <authorList>
            <person name="Ozaki T."/>
            <person name="Kaneko J."/>
        </authorList>
    </citation>
    <scope>NUCLEOTIDE SEQUENCE [LARGE SCALE GENOMIC DNA]</scope>
    <source>
        <strain evidence="1">PhiNIT1</strain>
    </source>
</reference>
<keyword evidence="2" id="KW-1185">Reference proteome</keyword>
<organism evidence="1 2">
    <name type="scientific">Bacillus phage phiNIT1</name>
    <dbReference type="NCBI Taxonomy" id="207656"/>
    <lineage>
        <taxon>Viruses</taxon>
        <taxon>Duplodnaviria</taxon>
        <taxon>Heunggongvirae</taxon>
        <taxon>Uroviricota</taxon>
        <taxon>Caudoviricetes</taxon>
        <taxon>Herelleviridae</taxon>
        <taxon>Bastillevirinae</taxon>
        <taxon>Nitunavirus</taxon>
        <taxon>Nitunavirus NIT1</taxon>
    </lineage>
</organism>
<sequence>MDGERHTLQNLRRFSHTSMGGKCAMALLVNPMMVQVPKCGTQSEIQTSLGLLTPAVQQTRYLPMYPLL</sequence>
<dbReference type="GeneID" id="16511388"/>